<dbReference type="Gene3D" id="2.60.40.150">
    <property type="entry name" value="C2 domain"/>
    <property type="match status" value="1"/>
</dbReference>
<dbReference type="PROSITE" id="PS50004">
    <property type="entry name" value="C2"/>
    <property type="match status" value="1"/>
</dbReference>
<feature type="non-terminal residue" evidence="2">
    <location>
        <position position="1"/>
    </location>
</feature>
<dbReference type="EMBL" id="LUCH01018112">
    <property type="protein sequence ID" value="KAF5394586.1"/>
    <property type="molecule type" value="Genomic_DNA"/>
</dbReference>
<dbReference type="Pfam" id="PF00168">
    <property type="entry name" value="C2"/>
    <property type="match status" value="1"/>
</dbReference>
<organism evidence="2 3">
    <name type="scientific">Paragonimus heterotremus</name>
    <dbReference type="NCBI Taxonomy" id="100268"/>
    <lineage>
        <taxon>Eukaryota</taxon>
        <taxon>Metazoa</taxon>
        <taxon>Spiralia</taxon>
        <taxon>Lophotrochozoa</taxon>
        <taxon>Platyhelminthes</taxon>
        <taxon>Trematoda</taxon>
        <taxon>Digenea</taxon>
        <taxon>Plagiorchiida</taxon>
        <taxon>Troglotremata</taxon>
        <taxon>Troglotrematidae</taxon>
        <taxon>Paragonimus</taxon>
    </lineage>
</organism>
<feature type="domain" description="C2" evidence="1">
    <location>
        <begin position="1"/>
        <end position="95"/>
    </location>
</feature>
<dbReference type="SMART" id="SM00239">
    <property type="entry name" value="C2"/>
    <property type="match status" value="1"/>
</dbReference>
<accession>A0A8J4SND8</accession>
<sequence>KHAAFVVSPKGFFNKYGDLYIELLVDNLSVFKTKPCSKTWNPTWNETTSVVVSPSSKIRIRVFNHFKYRPDVLIALGTIDLVSLLQEYSGIREFHIVMLTSLVSECELKVPLFRGSEHRGSVLLIFDKLDIRSRNPNNRVQYLVHLWFNGEHFKL</sequence>
<reference evidence="2" key="1">
    <citation type="submission" date="2019-05" db="EMBL/GenBank/DDBJ databases">
        <title>Annotation for the trematode Paragonimus heterotremus.</title>
        <authorList>
            <person name="Choi Y.-J."/>
        </authorList>
    </citation>
    <scope>NUCLEOTIDE SEQUENCE</scope>
    <source>
        <strain evidence="2">LC</strain>
    </source>
</reference>
<protein>
    <recommendedName>
        <fullName evidence="1">C2 domain-containing protein</fullName>
    </recommendedName>
</protein>
<gene>
    <name evidence="2" type="ORF">PHET_11034</name>
</gene>
<dbReference type="InterPro" id="IPR000008">
    <property type="entry name" value="C2_dom"/>
</dbReference>
<evidence type="ECO:0000313" key="3">
    <source>
        <dbReference type="Proteomes" id="UP000748531"/>
    </source>
</evidence>
<evidence type="ECO:0000313" key="2">
    <source>
        <dbReference type="EMBL" id="KAF5394586.1"/>
    </source>
</evidence>
<keyword evidence="3" id="KW-1185">Reference proteome</keyword>
<dbReference type="SUPFAM" id="SSF49562">
    <property type="entry name" value="C2 domain (Calcium/lipid-binding domain, CaLB)"/>
    <property type="match status" value="1"/>
</dbReference>
<dbReference type="OrthoDB" id="5864889at2759"/>
<name>A0A8J4SND8_9TREM</name>
<dbReference type="AlphaFoldDB" id="A0A8J4SND8"/>
<proteinExistence type="predicted"/>
<dbReference type="Proteomes" id="UP000748531">
    <property type="component" value="Unassembled WGS sequence"/>
</dbReference>
<evidence type="ECO:0000259" key="1">
    <source>
        <dbReference type="PROSITE" id="PS50004"/>
    </source>
</evidence>
<comment type="caution">
    <text evidence="2">The sequence shown here is derived from an EMBL/GenBank/DDBJ whole genome shotgun (WGS) entry which is preliminary data.</text>
</comment>
<dbReference type="InterPro" id="IPR035892">
    <property type="entry name" value="C2_domain_sf"/>
</dbReference>